<dbReference type="PANTHER" id="PTHR19143">
    <property type="entry name" value="FIBRINOGEN/TENASCIN/ANGIOPOEITIN"/>
    <property type="match status" value="1"/>
</dbReference>
<evidence type="ECO:0000313" key="6">
    <source>
        <dbReference type="Proteomes" id="UP000515135"/>
    </source>
</evidence>
<dbReference type="OrthoDB" id="10037863at2759"/>
<feature type="coiled-coil region" evidence="2">
    <location>
        <begin position="261"/>
        <end position="311"/>
    </location>
</feature>
<proteinExistence type="predicted"/>
<dbReference type="InterPro" id="IPR036056">
    <property type="entry name" value="Fibrinogen-like_C"/>
</dbReference>
<dbReference type="SMART" id="SM00186">
    <property type="entry name" value="FBG"/>
    <property type="match status" value="1"/>
</dbReference>
<keyword evidence="2" id="KW-0175">Coiled coil</keyword>
<dbReference type="Proteomes" id="UP000515135">
    <property type="component" value="Unplaced"/>
</dbReference>
<feature type="signal peptide" evidence="4">
    <location>
        <begin position="1"/>
        <end position="20"/>
    </location>
</feature>
<dbReference type="PANTHER" id="PTHR19143:SF394">
    <property type="entry name" value="ANGIOPOIETIN-RELATED PROTEIN 3-LIKE"/>
    <property type="match status" value="1"/>
</dbReference>
<gene>
    <name evidence="7" type="primary">LOC109469201</name>
</gene>
<keyword evidence="6" id="KW-1185">Reference proteome</keyword>
<feature type="region of interest" description="Disordered" evidence="3">
    <location>
        <begin position="417"/>
        <end position="586"/>
    </location>
</feature>
<dbReference type="RefSeq" id="XP_019623203.1">
    <property type="nucleotide sequence ID" value="XM_019767644.1"/>
</dbReference>
<dbReference type="CDD" id="cd00087">
    <property type="entry name" value="FReD"/>
    <property type="match status" value="1"/>
</dbReference>
<dbReference type="InterPro" id="IPR050373">
    <property type="entry name" value="Fibrinogen_C-term_domain"/>
</dbReference>
<dbReference type="Pfam" id="PF00147">
    <property type="entry name" value="Fibrinogen_C"/>
    <property type="match status" value="1"/>
</dbReference>
<evidence type="ECO:0000256" key="2">
    <source>
        <dbReference type="SAM" id="Coils"/>
    </source>
</evidence>
<evidence type="ECO:0000256" key="3">
    <source>
        <dbReference type="SAM" id="MobiDB-lite"/>
    </source>
</evidence>
<dbReference type="FunFam" id="3.90.215.10:FF:000001">
    <property type="entry name" value="Tenascin isoform 1"/>
    <property type="match status" value="1"/>
</dbReference>
<evidence type="ECO:0000313" key="7">
    <source>
        <dbReference type="RefSeq" id="XP_019623203.1"/>
    </source>
</evidence>
<dbReference type="KEGG" id="bbel:109469201"/>
<keyword evidence="1" id="KW-1015">Disulfide bond</keyword>
<evidence type="ECO:0000256" key="4">
    <source>
        <dbReference type="SAM" id="SignalP"/>
    </source>
</evidence>
<dbReference type="GO" id="GO:0005615">
    <property type="term" value="C:extracellular space"/>
    <property type="evidence" value="ECO:0007669"/>
    <property type="project" value="TreeGrafter"/>
</dbReference>
<evidence type="ECO:0000259" key="5">
    <source>
        <dbReference type="PROSITE" id="PS51406"/>
    </source>
</evidence>
<dbReference type="SUPFAM" id="SSF56496">
    <property type="entry name" value="Fibrinogen C-terminal domain-like"/>
    <property type="match status" value="1"/>
</dbReference>
<feature type="region of interest" description="Disordered" evidence="3">
    <location>
        <begin position="39"/>
        <end position="107"/>
    </location>
</feature>
<feature type="compositionally biased region" description="Acidic residues" evidence="3">
    <location>
        <begin position="42"/>
        <end position="63"/>
    </location>
</feature>
<sequence length="828" mass="93544">MASLVRGAVVLTLLLSGVTAQIIEEDAIALPEDPYFGSIDDPYVDPVEEYPPGEEYPPYDDYSDLVVTVPPLQPTPPPRRPAPRPDPQPPAQVPAPDPGYNYGSEDYYDGYSYERQIEEDQRRERMYQIEFQLREALAELRLLKSQHSTTRLVVQNINTKLFSDMLPSMNEKINDFGRRADKGVTDIARYNQRLTEIEQGMEENKLLGATVTSMEQKTNRLDNMINEHDNKLLRMENTYKGTIARLETRMSQVESNTADQVYNLEESVLGLEKEVKKLAARPEREDQAARIAQLKRELFDTNNKATYLERQISSNDRDIAQTDQKVKEVLRMMQYQDSQQQSRGAPLSIQDDYINKVSQLEQQFTQDRSRVTSLDERCNILERQLGAYTQAFNQIKTKGCCDDLDVTSLPSGIPTVISSGRFPETGGISSGLDIPSFPAPRANSNEAVPAPAPRPVPPVTFNQPAPAPPRSQLPLPTQIPSSFDNQRGGASEVVQPTAPPPPPRGRRPTGGRDRDNEVPSPPRRNGNRRERPRERPRQPDPPPRKPVPPPRKPVPPPRQPVPPPRQPVPPPQPPPGPPPSREVDSEYEGYPIVPEVSRAELGEIKPIDCSEIYDYGLEASGVYYIYPSTLTQPENVPVYCDMTTNGGGWTVFQRRLDGRENFNRNFSEYMKGFGNPVAEYWLGNNILHHISHQDDYALMVELEDWEGNVVRANYDQFTVGDESLKYRLNLGRYSGTAGDSLRGNMLSGNNRMPFSTYDADNDKSRANCASTHKGGWWYNQCGDSNLNGVYYSGGVYGGEADGIYWYSWKQDTFYSLKRVEMKIRPTYF</sequence>
<organism evidence="6 7">
    <name type="scientific">Branchiostoma belcheri</name>
    <name type="common">Amphioxus</name>
    <dbReference type="NCBI Taxonomy" id="7741"/>
    <lineage>
        <taxon>Eukaryota</taxon>
        <taxon>Metazoa</taxon>
        <taxon>Chordata</taxon>
        <taxon>Cephalochordata</taxon>
        <taxon>Leptocardii</taxon>
        <taxon>Amphioxiformes</taxon>
        <taxon>Branchiostomatidae</taxon>
        <taxon>Branchiostoma</taxon>
    </lineage>
</organism>
<feature type="domain" description="Fibrinogen C-terminal" evidence="5">
    <location>
        <begin position="600"/>
        <end position="827"/>
    </location>
</feature>
<dbReference type="InterPro" id="IPR014716">
    <property type="entry name" value="Fibrinogen_a/b/g_C_1"/>
</dbReference>
<feature type="compositionally biased region" description="Basic and acidic residues" evidence="3">
    <location>
        <begin position="527"/>
        <end position="538"/>
    </location>
</feature>
<dbReference type="Gene3D" id="3.90.215.10">
    <property type="entry name" value="Gamma Fibrinogen, chain A, domain 1"/>
    <property type="match status" value="1"/>
</dbReference>
<feature type="compositionally biased region" description="Polar residues" evidence="3">
    <location>
        <begin position="474"/>
        <end position="485"/>
    </location>
</feature>
<name>A0A6P4YFI0_BRABE</name>
<protein>
    <submittedName>
        <fullName evidence="7">Actin cytoskeleton-regulatory complex protein pan1-like</fullName>
    </submittedName>
</protein>
<feature type="compositionally biased region" description="Pro residues" evidence="3">
    <location>
        <begin position="539"/>
        <end position="580"/>
    </location>
</feature>
<feature type="compositionally biased region" description="Pro residues" evidence="3">
    <location>
        <begin position="71"/>
        <end position="97"/>
    </location>
</feature>
<dbReference type="GeneID" id="109469201"/>
<keyword evidence="4" id="KW-0732">Signal</keyword>
<dbReference type="PROSITE" id="PS00514">
    <property type="entry name" value="FIBRINOGEN_C_1"/>
    <property type="match status" value="1"/>
</dbReference>
<accession>A0A6P4YFI0</accession>
<feature type="chain" id="PRO_5028249561" evidence="4">
    <location>
        <begin position="21"/>
        <end position="828"/>
    </location>
</feature>
<evidence type="ECO:0000256" key="1">
    <source>
        <dbReference type="ARBA" id="ARBA00023157"/>
    </source>
</evidence>
<dbReference type="PROSITE" id="PS51406">
    <property type="entry name" value="FIBRINOGEN_C_2"/>
    <property type="match status" value="1"/>
</dbReference>
<dbReference type="NCBIfam" id="NF040941">
    <property type="entry name" value="GGGWT_bact"/>
    <property type="match status" value="1"/>
</dbReference>
<dbReference type="InterPro" id="IPR020837">
    <property type="entry name" value="Fibrinogen_CS"/>
</dbReference>
<dbReference type="InterPro" id="IPR002181">
    <property type="entry name" value="Fibrinogen_a/b/g_C_dom"/>
</dbReference>
<reference evidence="7" key="1">
    <citation type="submission" date="2025-08" db="UniProtKB">
        <authorList>
            <consortium name="RefSeq"/>
        </authorList>
    </citation>
    <scope>IDENTIFICATION</scope>
    <source>
        <tissue evidence="7">Gonad</tissue>
    </source>
</reference>
<dbReference type="AlphaFoldDB" id="A0A6P4YFI0"/>